<sequence>MLQHSHRWQKIEAILSLKLKVFLLDEETDGHSVNWSNCEKEATRATGLLLLHGLRPEPGSKIRPWGSGVLDLLAVDSLALYNNWIALRPHGSEEEEETEAALYLRGPHPDPKLRVEAARDHEDNTRGPEIGAERQGDKERKPESLQQGNDIPPRGPHWRRVIRMLEEPGAH</sequence>
<accession>A0AAV7VN65</accession>
<evidence type="ECO:0000313" key="3">
    <source>
        <dbReference type="Proteomes" id="UP001066276"/>
    </source>
</evidence>
<gene>
    <name evidence="2" type="ORF">NDU88_006066</name>
</gene>
<feature type="compositionally biased region" description="Basic and acidic residues" evidence="1">
    <location>
        <begin position="107"/>
        <end position="143"/>
    </location>
</feature>
<dbReference type="EMBL" id="JANPWB010000003">
    <property type="protein sequence ID" value="KAJ1202266.1"/>
    <property type="molecule type" value="Genomic_DNA"/>
</dbReference>
<dbReference type="Proteomes" id="UP001066276">
    <property type="component" value="Chromosome 2_1"/>
</dbReference>
<keyword evidence="3" id="KW-1185">Reference proteome</keyword>
<proteinExistence type="predicted"/>
<organism evidence="2 3">
    <name type="scientific">Pleurodeles waltl</name>
    <name type="common">Iberian ribbed newt</name>
    <dbReference type="NCBI Taxonomy" id="8319"/>
    <lineage>
        <taxon>Eukaryota</taxon>
        <taxon>Metazoa</taxon>
        <taxon>Chordata</taxon>
        <taxon>Craniata</taxon>
        <taxon>Vertebrata</taxon>
        <taxon>Euteleostomi</taxon>
        <taxon>Amphibia</taxon>
        <taxon>Batrachia</taxon>
        <taxon>Caudata</taxon>
        <taxon>Salamandroidea</taxon>
        <taxon>Salamandridae</taxon>
        <taxon>Pleurodelinae</taxon>
        <taxon>Pleurodeles</taxon>
    </lineage>
</organism>
<feature type="region of interest" description="Disordered" evidence="1">
    <location>
        <begin position="91"/>
        <end position="158"/>
    </location>
</feature>
<evidence type="ECO:0000313" key="2">
    <source>
        <dbReference type="EMBL" id="KAJ1202266.1"/>
    </source>
</evidence>
<comment type="caution">
    <text evidence="2">The sequence shown here is derived from an EMBL/GenBank/DDBJ whole genome shotgun (WGS) entry which is preliminary data.</text>
</comment>
<reference evidence="2" key="1">
    <citation type="journal article" date="2022" name="bioRxiv">
        <title>Sequencing and chromosome-scale assembly of the giantPleurodeles waltlgenome.</title>
        <authorList>
            <person name="Brown T."/>
            <person name="Elewa A."/>
            <person name="Iarovenko S."/>
            <person name="Subramanian E."/>
            <person name="Araus A.J."/>
            <person name="Petzold A."/>
            <person name="Susuki M."/>
            <person name="Suzuki K.-i.T."/>
            <person name="Hayashi T."/>
            <person name="Toyoda A."/>
            <person name="Oliveira C."/>
            <person name="Osipova E."/>
            <person name="Leigh N.D."/>
            <person name="Simon A."/>
            <person name="Yun M.H."/>
        </authorList>
    </citation>
    <scope>NUCLEOTIDE SEQUENCE</scope>
    <source>
        <strain evidence="2">20211129_DDA</strain>
        <tissue evidence="2">Liver</tissue>
    </source>
</reference>
<name>A0AAV7VN65_PLEWA</name>
<evidence type="ECO:0000256" key="1">
    <source>
        <dbReference type="SAM" id="MobiDB-lite"/>
    </source>
</evidence>
<protein>
    <submittedName>
        <fullName evidence="2">Uncharacterized protein</fullName>
    </submittedName>
</protein>
<dbReference type="AlphaFoldDB" id="A0AAV7VN65"/>